<name>A0A2A7MKE6_9CLOT</name>
<dbReference type="EMBL" id="PDCJ01000001">
    <property type="protein sequence ID" value="PEG31987.1"/>
    <property type="molecule type" value="Genomic_DNA"/>
</dbReference>
<gene>
    <name evidence="3" type="ORF">CQ394_09870</name>
</gene>
<feature type="compositionally biased region" description="Basic and acidic residues" evidence="1">
    <location>
        <begin position="115"/>
        <end position="128"/>
    </location>
</feature>
<feature type="region of interest" description="Disordered" evidence="1">
    <location>
        <begin position="203"/>
        <end position="225"/>
    </location>
</feature>
<evidence type="ECO:0000313" key="4">
    <source>
        <dbReference type="Proteomes" id="UP000220840"/>
    </source>
</evidence>
<evidence type="ECO:0000313" key="3">
    <source>
        <dbReference type="EMBL" id="PEG31987.1"/>
    </source>
</evidence>
<dbReference type="OrthoDB" id="3199595at2"/>
<evidence type="ECO:0000259" key="2">
    <source>
        <dbReference type="Pfam" id="PF09681"/>
    </source>
</evidence>
<feature type="domain" description="Phage replisome organiser N-terminal" evidence="2">
    <location>
        <begin position="9"/>
        <end position="126"/>
    </location>
</feature>
<reference evidence="3 4" key="1">
    <citation type="submission" date="2017-10" db="EMBL/GenBank/DDBJ databases">
        <title>Effective Description of Clostridium neonatale sp. nov. linked to necrotizing enterocolitis in neonates and a clarification of species assignable to the genus Clostridium (Prazmowski 1880) emend. Lawson and Rainey 2016.</title>
        <authorList>
            <person name="Bernard K."/>
            <person name="Burdz T."/>
            <person name="Wiebe D."/>
            <person name="Balcewich B."/>
            <person name="Alfa M."/>
            <person name="Bernier A.-M."/>
        </authorList>
    </citation>
    <scope>NUCLEOTIDE SEQUENCE [LARGE SCALE GENOMIC DNA]</scope>
    <source>
        <strain evidence="3 4">LCDC99A005</strain>
    </source>
</reference>
<sequence length="254" mass="29892">MVMKERRIVKIKTNMHEDTKFKIIDTMEERDLIHYAWIRIITLAGKVNREGELYMSSNIPYTVKTLALEFNRSTEKIKLALDVFVELEMVEVNEESVYVVKNFVKHQNIKTKQKDTEVKQDTKNRNKSEILNLDNDTSNNEDISIENEIDNININSISKSINGLDDKNNRNIENNNTILKKLYIEENKKHDLSNDIIKKENNKKCTEKKKSPHKSKSSSLNMEEEDDDKYLVKFYDKEPELAEGERVIQSWNFS</sequence>
<dbReference type="NCBIfam" id="TIGR01714">
    <property type="entry name" value="phage_rep_org_N"/>
    <property type="match status" value="1"/>
</dbReference>
<feature type="region of interest" description="Disordered" evidence="1">
    <location>
        <begin position="115"/>
        <end position="141"/>
    </location>
</feature>
<keyword evidence="4" id="KW-1185">Reference proteome</keyword>
<proteinExistence type="predicted"/>
<dbReference type="AlphaFoldDB" id="A0A2A7MKE6"/>
<comment type="caution">
    <text evidence="3">The sequence shown here is derived from an EMBL/GenBank/DDBJ whole genome shotgun (WGS) entry which is preliminary data.</text>
</comment>
<organism evidence="3 4">
    <name type="scientific">Clostridium neonatale</name>
    <dbReference type="NCBI Taxonomy" id="137838"/>
    <lineage>
        <taxon>Bacteria</taxon>
        <taxon>Bacillati</taxon>
        <taxon>Bacillota</taxon>
        <taxon>Clostridia</taxon>
        <taxon>Eubacteriales</taxon>
        <taxon>Clostridiaceae</taxon>
        <taxon>Clostridium</taxon>
    </lineage>
</organism>
<dbReference type="InterPro" id="IPR010056">
    <property type="entry name" value="Phage_rep_org__N"/>
</dbReference>
<accession>A0A2A7MKE6</accession>
<protein>
    <submittedName>
        <fullName evidence="3">Phage replisome organizer</fullName>
    </submittedName>
</protein>
<evidence type="ECO:0000256" key="1">
    <source>
        <dbReference type="SAM" id="MobiDB-lite"/>
    </source>
</evidence>
<dbReference type="Pfam" id="PF09681">
    <property type="entry name" value="Phage_rep_org_N"/>
    <property type="match status" value="1"/>
</dbReference>
<dbReference type="STRING" id="137838.GCA_001458595_03450"/>
<dbReference type="Proteomes" id="UP000220840">
    <property type="component" value="Unassembled WGS sequence"/>
</dbReference>